<feature type="transmembrane region" description="Helical" evidence="1">
    <location>
        <begin position="116"/>
        <end position="133"/>
    </location>
</feature>
<gene>
    <name evidence="2" type="ORF">AAFH96_29540</name>
</gene>
<comment type="caution">
    <text evidence="2">The sequence shown here is derived from an EMBL/GenBank/DDBJ whole genome shotgun (WGS) entry which is preliminary data.</text>
</comment>
<name>A0ABV5CYX4_9ACTN</name>
<proteinExistence type="predicted"/>
<organism evidence="2 3">
    <name type="scientific">Polymorphospora lycopeni</name>
    <dbReference type="NCBI Taxonomy" id="3140240"/>
    <lineage>
        <taxon>Bacteria</taxon>
        <taxon>Bacillati</taxon>
        <taxon>Actinomycetota</taxon>
        <taxon>Actinomycetes</taxon>
        <taxon>Micromonosporales</taxon>
        <taxon>Micromonosporaceae</taxon>
        <taxon>Polymorphospora</taxon>
    </lineage>
</organism>
<feature type="transmembrane region" description="Helical" evidence="1">
    <location>
        <begin position="145"/>
        <end position="169"/>
    </location>
</feature>
<dbReference type="EMBL" id="JBCGDC010000129">
    <property type="protein sequence ID" value="MFB6397212.1"/>
    <property type="molecule type" value="Genomic_DNA"/>
</dbReference>
<keyword evidence="1" id="KW-1133">Transmembrane helix</keyword>
<sequence length="182" mass="19401">MTAMANRPATEPATGTVETPRQKATRYVFAVVRLALGWYFLWAFVDKTFGLGFSTPTERAWINGGHPTAGFLGNAAKGPFTGFYNGIAGAVWADTLFMVGLAAIGTALLLGIGTRVAAATGALLYVMMWTAVLPPETNPFLDDHLVNATVLVGLALYGAGDTLGLGRVWGRLPLVQRMPWLK</sequence>
<evidence type="ECO:0000313" key="2">
    <source>
        <dbReference type="EMBL" id="MFB6397212.1"/>
    </source>
</evidence>
<feature type="transmembrane region" description="Helical" evidence="1">
    <location>
        <begin position="27"/>
        <end position="45"/>
    </location>
</feature>
<feature type="transmembrane region" description="Helical" evidence="1">
    <location>
        <begin position="87"/>
        <end position="109"/>
    </location>
</feature>
<dbReference type="Proteomes" id="UP001582793">
    <property type="component" value="Unassembled WGS sequence"/>
</dbReference>
<keyword evidence="1" id="KW-0472">Membrane</keyword>
<accession>A0ABV5CYX4</accession>
<evidence type="ECO:0000313" key="3">
    <source>
        <dbReference type="Proteomes" id="UP001582793"/>
    </source>
</evidence>
<evidence type="ECO:0008006" key="4">
    <source>
        <dbReference type="Google" id="ProtNLM"/>
    </source>
</evidence>
<evidence type="ECO:0000256" key="1">
    <source>
        <dbReference type="SAM" id="Phobius"/>
    </source>
</evidence>
<reference evidence="2 3" key="1">
    <citation type="submission" date="2024-04" db="EMBL/GenBank/DDBJ databases">
        <title>Polymorphospora sp. isolated from Baiyangdian Lake in Xiong'an New Area.</title>
        <authorList>
            <person name="Zhang X."/>
            <person name="Liu J."/>
        </authorList>
    </citation>
    <scope>NUCLEOTIDE SEQUENCE [LARGE SCALE GENOMIC DNA]</scope>
    <source>
        <strain evidence="2 3">2-325</strain>
    </source>
</reference>
<keyword evidence="3" id="KW-1185">Reference proteome</keyword>
<protein>
    <recommendedName>
        <fullName evidence="4">Thiosulfate dehydrogenase [quinone] large subunit</fullName>
    </recommendedName>
</protein>
<keyword evidence="1" id="KW-0812">Transmembrane</keyword>